<accession>A0A4D6LKS7</accession>
<evidence type="ECO:0000313" key="2">
    <source>
        <dbReference type="Proteomes" id="UP000501690"/>
    </source>
</evidence>
<reference evidence="1 2" key="1">
    <citation type="submission" date="2019-04" db="EMBL/GenBank/DDBJ databases">
        <title>An improved genome assembly and genetic linkage map for asparagus bean, Vigna unguiculata ssp. sesquipedialis.</title>
        <authorList>
            <person name="Xia Q."/>
            <person name="Zhang R."/>
            <person name="Dong Y."/>
        </authorList>
    </citation>
    <scope>NUCLEOTIDE SEQUENCE [LARGE SCALE GENOMIC DNA]</scope>
    <source>
        <tissue evidence="1">Leaf</tissue>
    </source>
</reference>
<dbReference type="EMBL" id="CP039348">
    <property type="protein sequence ID" value="QCD89171.1"/>
    <property type="molecule type" value="Genomic_DNA"/>
</dbReference>
<gene>
    <name evidence="1" type="ORF">DEO72_LG4g110</name>
</gene>
<organism evidence="1 2">
    <name type="scientific">Vigna unguiculata</name>
    <name type="common">Cowpea</name>
    <dbReference type="NCBI Taxonomy" id="3917"/>
    <lineage>
        <taxon>Eukaryota</taxon>
        <taxon>Viridiplantae</taxon>
        <taxon>Streptophyta</taxon>
        <taxon>Embryophyta</taxon>
        <taxon>Tracheophyta</taxon>
        <taxon>Spermatophyta</taxon>
        <taxon>Magnoliopsida</taxon>
        <taxon>eudicotyledons</taxon>
        <taxon>Gunneridae</taxon>
        <taxon>Pentapetalae</taxon>
        <taxon>rosids</taxon>
        <taxon>fabids</taxon>
        <taxon>Fabales</taxon>
        <taxon>Fabaceae</taxon>
        <taxon>Papilionoideae</taxon>
        <taxon>50 kb inversion clade</taxon>
        <taxon>NPAAA clade</taxon>
        <taxon>indigoferoid/millettioid clade</taxon>
        <taxon>Phaseoleae</taxon>
        <taxon>Vigna</taxon>
    </lineage>
</organism>
<name>A0A4D6LKS7_VIGUN</name>
<evidence type="ECO:0000313" key="1">
    <source>
        <dbReference type="EMBL" id="QCD89171.1"/>
    </source>
</evidence>
<sequence>MGGQNSDQLLRRRHLLRRCMVLQRRELLRRDECCDERGHLSERGRDNKILHPVASRQQHKHKISFLSDGEFCRGAVYGGFVRTQ</sequence>
<protein>
    <submittedName>
        <fullName evidence="1">Uncharacterized protein</fullName>
    </submittedName>
</protein>
<dbReference type="AlphaFoldDB" id="A0A4D6LKS7"/>
<dbReference type="Proteomes" id="UP000501690">
    <property type="component" value="Linkage Group LG4"/>
</dbReference>
<keyword evidence="2" id="KW-1185">Reference proteome</keyword>
<proteinExistence type="predicted"/>